<feature type="region of interest" description="Disordered" evidence="1">
    <location>
        <begin position="594"/>
        <end position="614"/>
    </location>
</feature>
<dbReference type="eggNOG" id="ENOG502QWAP">
    <property type="taxonomic scope" value="Eukaryota"/>
</dbReference>
<dbReference type="EnsemblMetazoa" id="PHUM148620-RA">
    <property type="protein sequence ID" value="PHUM148620-PA"/>
    <property type="gene ID" value="PHUM148620"/>
</dbReference>
<feature type="compositionally biased region" description="Basic and acidic residues" evidence="1">
    <location>
        <begin position="731"/>
        <end position="742"/>
    </location>
</feature>
<reference evidence="2" key="2">
    <citation type="submission" date="2007-04" db="EMBL/GenBank/DDBJ databases">
        <title>The genome of the human body louse.</title>
        <authorList>
            <consortium name="The Human Body Louse Genome Consortium"/>
            <person name="Kirkness E."/>
            <person name="Walenz B."/>
            <person name="Hass B."/>
            <person name="Bruggner R."/>
            <person name="Strausberg R."/>
        </authorList>
    </citation>
    <scope>NUCLEOTIDE SEQUENCE</scope>
    <source>
        <strain evidence="2">USDA</strain>
    </source>
</reference>
<protein>
    <submittedName>
        <fullName evidence="2 3">Uncharacterized protein</fullName>
    </submittedName>
</protein>
<accession>E0VF13</accession>
<name>E0VF13_PEDHC</name>
<feature type="region of interest" description="Disordered" evidence="1">
    <location>
        <begin position="333"/>
        <end position="389"/>
    </location>
</feature>
<dbReference type="KEGG" id="phu:Phum_PHUM148620"/>
<dbReference type="OrthoDB" id="6605882at2759"/>
<dbReference type="AlphaFoldDB" id="E0VF13"/>
<dbReference type="InParanoid" id="E0VF13"/>
<evidence type="ECO:0000313" key="4">
    <source>
        <dbReference type="Proteomes" id="UP000009046"/>
    </source>
</evidence>
<feature type="region of interest" description="Disordered" evidence="1">
    <location>
        <begin position="48"/>
        <end position="90"/>
    </location>
</feature>
<sequence>MESVGDDVQKSLELLDKVLSEFDDIENGNLDGDSIASVQQQTLNIKNSLFEKKNNKSTTDTGIRVAGQTDDDSPSLGGHQSEDDGYMSMNGKKAKFVLSFRPVSDEVGNNELPPAPDPPPTESPPEEMADFPPPPEEAERIISNLLPKVSPVSSGKRQKTSNQIRFVKPFLTSMTLGKEINQVKMEDGNATTATQTTLPKTRHQRPYGWENNVVQVPPFHLQMPHHVQNKYGSLPYEGALHQFRYPPPWMQKTGPLPPRTLACALDKHREVRRQNMDDGTHVGNRYGDDDSNDDDNPANFSDDSLEESPPSPFPPLNKRGSIAWEVPLGFEDDETYMAPGSTKVIGRRRRKSTDHSSTNSINRSRDLEDWPEPPNNPDDEIISPYSDSYYGSNDGLPEALPLDLTFNGTYVIRKGRKKERCSLSKNLPSESRQTPPPPPPPVLPPVKYERQSSLEGRSAMKGNFDLKRASSTFDNIKSLLKEGLIEGLNDPPPDFSPPNPPKLVRVVSLPTLSVDKSEVSDHVENHHRNSKCERFCKMNELAVTLEEAEDELNSLDNPSLNDPPDSLANDEEKENVFNGNVEKIHSKREYCQRATTKKCNEVETQTDLSDTEAQNELDLAGKQFSEMSKTKSELEEVEKKIQEIVKIKTVIENQGREEEFSDPWVKAEDKPPDEFPVNVEVLQHDFGPLPPSPVEEDDDEDDDDEEEEDGGEGRDKYSNVFRSTSAQSSGKVKEDGFYRCEDPPNSDPSGKYLNRPPEPLPHRASDPIPIGLICRSSDAGFNRGPRLYSNESRNEKTTERRTLPSEFPGPVSRRRTFQKRSSTLPQENSQTSCSLPETPIFSRGCDIPRTPHRCAPGDSIRPGGLQSSTYRRNGGIANSNANCKTGGGGGVTLPGGGGGGFNQGIVGAELLRLAGGPGRGWYPRHRQHRPASIEQLDRLPHSGNNSENGLPGPWDMNTSMRKPMTLPPNITPKFFHRSPREALRRVTSLLIRGKAELECGFA</sequence>
<feature type="compositionally biased region" description="Pro residues" evidence="1">
    <location>
        <begin position="434"/>
        <end position="444"/>
    </location>
</feature>
<dbReference type="EMBL" id="AAZO01001722">
    <property type="status" value="NOT_ANNOTATED_CDS"/>
    <property type="molecule type" value="Genomic_DNA"/>
</dbReference>
<feature type="compositionally biased region" description="Basic and acidic residues" evidence="1">
    <location>
        <begin position="271"/>
        <end position="280"/>
    </location>
</feature>
<dbReference type="GeneID" id="8239515"/>
<gene>
    <name evidence="3" type="primary">8239515</name>
    <name evidence="2" type="ORF">Phum_PHUM148620</name>
</gene>
<dbReference type="VEuPathDB" id="VectorBase:PHUM148620"/>
<feature type="region of interest" description="Disordered" evidence="1">
    <location>
        <begin position="780"/>
        <end position="837"/>
    </location>
</feature>
<evidence type="ECO:0000313" key="2">
    <source>
        <dbReference type="EMBL" id="EEB11987.1"/>
    </source>
</evidence>
<feature type="compositionally biased region" description="Acidic residues" evidence="1">
    <location>
        <begin position="694"/>
        <end position="710"/>
    </location>
</feature>
<dbReference type="CTD" id="8239515"/>
<reference evidence="3" key="3">
    <citation type="submission" date="2020-05" db="UniProtKB">
        <authorList>
            <consortium name="EnsemblMetazoa"/>
        </authorList>
    </citation>
    <scope>IDENTIFICATION</scope>
    <source>
        <strain evidence="3">USDA</strain>
    </source>
</reference>
<dbReference type="Proteomes" id="UP000009046">
    <property type="component" value="Unassembled WGS sequence"/>
</dbReference>
<feature type="compositionally biased region" description="Polar residues" evidence="1">
    <location>
        <begin position="720"/>
        <end position="730"/>
    </location>
</feature>
<dbReference type="EMBL" id="DS235100">
    <property type="protein sequence ID" value="EEB11987.1"/>
    <property type="molecule type" value="Genomic_DNA"/>
</dbReference>
<dbReference type="HOGENOM" id="CLU_009093_0_0_1"/>
<dbReference type="RefSeq" id="XP_002424725.1">
    <property type="nucleotide sequence ID" value="XM_002424680.1"/>
</dbReference>
<feature type="region of interest" description="Disordered" evidence="1">
    <location>
        <begin position="417"/>
        <end position="461"/>
    </location>
</feature>
<feature type="region of interest" description="Disordered" evidence="1">
    <location>
        <begin position="105"/>
        <end position="137"/>
    </location>
</feature>
<reference evidence="2" key="1">
    <citation type="submission" date="2007-04" db="EMBL/GenBank/DDBJ databases">
        <title>Annotation of Pediculus humanus corporis strain USDA.</title>
        <authorList>
            <person name="Kirkness E."/>
            <person name="Hannick L."/>
            <person name="Hass B."/>
            <person name="Bruggner R."/>
            <person name="Lawson D."/>
            <person name="Bidwell S."/>
            <person name="Joardar V."/>
            <person name="Caler E."/>
            <person name="Walenz B."/>
            <person name="Inman J."/>
            <person name="Schobel S."/>
            <person name="Galinsky K."/>
            <person name="Amedeo P."/>
            <person name="Strausberg R."/>
        </authorList>
    </citation>
    <scope>NUCLEOTIDE SEQUENCE</scope>
    <source>
        <strain evidence="2">USDA</strain>
    </source>
</reference>
<feature type="compositionally biased region" description="Pro residues" evidence="1">
    <location>
        <begin position="113"/>
        <end position="123"/>
    </location>
</feature>
<feature type="region of interest" description="Disordered" evidence="1">
    <location>
        <begin position="652"/>
        <end position="768"/>
    </location>
</feature>
<feature type="compositionally biased region" description="Polar residues" evidence="1">
    <location>
        <begin position="819"/>
        <end position="835"/>
    </location>
</feature>
<evidence type="ECO:0000313" key="3">
    <source>
        <dbReference type="EnsemblMetazoa" id="PHUM148620-PA"/>
    </source>
</evidence>
<proteinExistence type="predicted"/>
<feature type="compositionally biased region" description="Polar residues" evidence="1">
    <location>
        <begin position="423"/>
        <end position="433"/>
    </location>
</feature>
<dbReference type="OMA" id="FDDWQDP"/>
<feature type="region of interest" description="Disordered" evidence="1">
    <location>
        <begin position="933"/>
        <end position="959"/>
    </location>
</feature>
<keyword evidence="4" id="KW-1185">Reference proteome</keyword>
<organism>
    <name type="scientific">Pediculus humanus subsp. corporis</name>
    <name type="common">Body louse</name>
    <dbReference type="NCBI Taxonomy" id="121224"/>
    <lineage>
        <taxon>Eukaryota</taxon>
        <taxon>Metazoa</taxon>
        <taxon>Ecdysozoa</taxon>
        <taxon>Arthropoda</taxon>
        <taxon>Hexapoda</taxon>
        <taxon>Insecta</taxon>
        <taxon>Pterygota</taxon>
        <taxon>Neoptera</taxon>
        <taxon>Paraneoptera</taxon>
        <taxon>Psocodea</taxon>
        <taxon>Troctomorpha</taxon>
        <taxon>Phthiraptera</taxon>
        <taxon>Anoplura</taxon>
        <taxon>Pediculidae</taxon>
        <taxon>Pediculus</taxon>
    </lineage>
</organism>
<feature type="compositionally biased region" description="Basic and acidic residues" evidence="1">
    <location>
        <begin position="792"/>
        <end position="803"/>
    </location>
</feature>
<feature type="region of interest" description="Disordered" evidence="1">
    <location>
        <begin position="271"/>
        <end position="320"/>
    </location>
</feature>
<evidence type="ECO:0000256" key="1">
    <source>
        <dbReference type="SAM" id="MobiDB-lite"/>
    </source>
</evidence>
<feature type="region of interest" description="Disordered" evidence="1">
    <location>
        <begin position="549"/>
        <end position="576"/>
    </location>
</feature>